<feature type="compositionally biased region" description="Gly residues" evidence="1">
    <location>
        <begin position="21"/>
        <end position="30"/>
    </location>
</feature>
<dbReference type="AlphaFoldDB" id="X6N1G6"/>
<feature type="compositionally biased region" description="Polar residues" evidence="1">
    <location>
        <begin position="171"/>
        <end position="211"/>
    </location>
</feature>
<proteinExistence type="predicted"/>
<comment type="caution">
    <text evidence="2">The sequence shown here is derived from an EMBL/GenBank/DDBJ whole genome shotgun (WGS) entry which is preliminary data.</text>
</comment>
<protein>
    <submittedName>
        <fullName evidence="2">Uncharacterized protein</fullName>
    </submittedName>
</protein>
<feature type="compositionally biased region" description="Polar residues" evidence="1">
    <location>
        <begin position="36"/>
        <end position="53"/>
    </location>
</feature>
<sequence length="260" mass="27839">MANAHPFATAMFTSQAKTVGGSSGSVGSGPGDLRRVNSSTSVSENNANSNTAVARTDPHRIVPQHISGYNSAVQNGSASNLLKFGTGQTLTYAHYHPLLTQAQQLKTDSRNNATATNATNSTPNGVVVNGGLDNHAYLMSQWQRMSSHTNTPKPTILQVVPMKPLAVRITAQSQQAHTSNNLSGNNASHQNTTMQSQQSNGHIHGNGNSHAAATPIYLPHNYHQVLLQQQYPNTQFVLPGSQGYTPQQGQQVAFMQFQQT</sequence>
<keyword evidence="3" id="KW-1185">Reference proteome</keyword>
<organism evidence="2 3">
    <name type="scientific">Reticulomyxa filosa</name>
    <dbReference type="NCBI Taxonomy" id="46433"/>
    <lineage>
        <taxon>Eukaryota</taxon>
        <taxon>Sar</taxon>
        <taxon>Rhizaria</taxon>
        <taxon>Retaria</taxon>
        <taxon>Foraminifera</taxon>
        <taxon>Monothalamids</taxon>
        <taxon>Reticulomyxidae</taxon>
        <taxon>Reticulomyxa</taxon>
    </lineage>
</organism>
<gene>
    <name evidence="2" type="ORF">RFI_17355</name>
</gene>
<dbReference type="EMBL" id="ASPP01013204">
    <property type="protein sequence ID" value="ETO19871.1"/>
    <property type="molecule type" value="Genomic_DNA"/>
</dbReference>
<evidence type="ECO:0000313" key="3">
    <source>
        <dbReference type="Proteomes" id="UP000023152"/>
    </source>
</evidence>
<name>X6N1G6_RETFI</name>
<evidence type="ECO:0000256" key="1">
    <source>
        <dbReference type="SAM" id="MobiDB-lite"/>
    </source>
</evidence>
<accession>X6N1G6</accession>
<feature type="region of interest" description="Disordered" evidence="1">
    <location>
        <begin position="171"/>
        <end position="212"/>
    </location>
</feature>
<feature type="region of interest" description="Disordered" evidence="1">
    <location>
        <begin position="17"/>
        <end position="59"/>
    </location>
</feature>
<evidence type="ECO:0000313" key="2">
    <source>
        <dbReference type="EMBL" id="ETO19871.1"/>
    </source>
</evidence>
<reference evidence="2 3" key="1">
    <citation type="journal article" date="2013" name="Curr. Biol.">
        <title>The Genome of the Foraminiferan Reticulomyxa filosa.</title>
        <authorList>
            <person name="Glockner G."/>
            <person name="Hulsmann N."/>
            <person name="Schleicher M."/>
            <person name="Noegel A.A."/>
            <person name="Eichinger L."/>
            <person name="Gallinger C."/>
            <person name="Pawlowski J."/>
            <person name="Sierra R."/>
            <person name="Euteneuer U."/>
            <person name="Pillet L."/>
            <person name="Moustafa A."/>
            <person name="Platzer M."/>
            <person name="Groth M."/>
            <person name="Szafranski K."/>
            <person name="Schliwa M."/>
        </authorList>
    </citation>
    <scope>NUCLEOTIDE SEQUENCE [LARGE SCALE GENOMIC DNA]</scope>
</reference>
<dbReference type="Proteomes" id="UP000023152">
    <property type="component" value="Unassembled WGS sequence"/>
</dbReference>